<reference evidence="2 3" key="1">
    <citation type="submission" date="2018-03" db="EMBL/GenBank/DDBJ databases">
        <title>Genomic Encyclopedia of Archaeal and Bacterial Type Strains, Phase II (KMG-II): from individual species to whole genera.</title>
        <authorList>
            <person name="Goeker M."/>
        </authorList>
    </citation>
    <scope>NUCLEOTIDE SEQUENCE [LARGE SCALE GENOMIC DNA]</scope>
    <source>
        <strain evidence="2 3">DSM 25328</strain>
    </source>
</reference>
<organism evidence="2 3">
    <name type="scientific">Tritonibacter scottomollicae</name>
    <name type="common">Epibacterium scottomollicae</name>
    <dbReference type="NCBI Taxonomy" id="483013"/>
    <lineage>
        <taxon>Bacteria</taxon>
        <taxon>Pseudomonadati</taxon>
        <taxon>Pseudomonadota</taxon>
        <taxon>Alphaproteobacteria</taxon>
        <taxon>Rhodobacterales</taxon>
        <taxon>Paracoccaceae</taxon>
        <taxon>Tritonibacter</taxon>
    </lineage>
</organism>
<evidence type="ECO:0000313" key="3">
    <source>
        <dbReference type="Proteomes" id="UP000237718"/>
    </source>
</evidence>
<name>A0A2T1A9V4_TRISK</name>
<gene>
    <name evidence="2" type="ORF">CLV89_11730</name>
</gene>
<evidence type="ECO:0000256" key="1">
    <source>
        <dbReference type="SAM" id="Phobius"/>
    </source>
</evidence>
<accession>A0A2T1A9V4</accession>
<dbReference type="Pfam" id="PF11162">
    <property type="entry name" value="DUF2946"/>
    <property type="match status" value="1"/>
</dbReference>
<sequence length="136" mass="15114">MASPPFDPSSRIWTKPLRRLVPYLGLLAILIAGLVPAGWMPMSAQDGKLLLVLCTGDGPQEMWVELDDDTPAHEEDDHGNRHCPFASHPPLAAHQAVELPLPLMGPERDLWFRAPFTHHTAGFHWRYDARGPPALS</sequence>
<feature type="transmembrane region" description="Helical" evidence="1">
    <location>
        <begin position="20"/>
        <end position="39"/>
    </location>
</feature>
<evidence type="ECO:0000313" key="2">
    <source>
        <dbReference type="EMBL" id="PRZ45148.1"/>
    </source>
</evidence>
<dbReference type="AlphaFoldDB" id="A0A2T1A9V4"/>
<keyword evidence="1" id="KW-0812">Transmembrane</keyword>
<keyword evidence="1" id="KW-1133">Transmembrane helix</keyword>
<dbReference type="InterPro" id="IPR021333">
    <property type="entry name" value="DUF2946"/>
</dbReference>
<evidence type="ECO:0008006" key="4">
    <source>
        <dbReference type="Google" id="ProtNLM"/>
    </source>
</evidence>
<protein>
    <recommendedName>
        <fullName evidence="4">DUF2946 domain-containing protein</fullName>
    </recommendedName>
</protein>
<proteinExistence type="predicted"/>
<keyword evidence="1" id="KW-0472">Membrane</keyword>
<dbReference type="EMBL" id="PVUF01000017">
    <property type="protein sequence ID" value="PRZ45148.1"/>
    <property type="molecule type" value="Genomic_DNA"/>
</dbReference>
<comment type="caution">
    <text evidence="2">The sequence shown here is derived from an EMBL/GenBank/DDBJ whole genome shotgun (WGS) entry which is preliminary data.</text>
</comment>
<dbReference type="Proteomes" id="UP000237718">
    <property type="component" value="Unassembled WGS sequence"/>
</dbReference>
<dbReference type="RefSeq" id="WP_243395079.1">
    <property type="nucleotide sequence ID" value="NZ_PVUF01000017.1"/>
</dbReference>